<dbReference type="InterPro" id="IPR000322">
    <property type="entry name" value="Glyco_hydro_31_TIM"/>
</dbReference>
<feature type="domain" description="Glycoside hydrolase family 31 TIM barrel" evidence="4">
    <location>
        <begin position="232"/>
        <end position="558"/>
    </location>
</feature>
<dbReference type="InterPro" id="IPR011013">
    <property type="entry name" value="Gal_mutarotase_sf_dom"/>
</dbReference>
<dbReference type="SUPFAM" id="SSF74650">
    <property type="entry name" value="Galactose mutarotase-like"/>
    <property type="match status" value="1"/>
</dbReference>
<dbReference type="InterPro" id="IPR025887">
    <property type="entry name" value="Glyco_hydro_31_N_dom"/>
</dbReference>
<dbReference type="Gene3D" id="3.20.20.80">
    <property type="entry name" value="Glycosidases"/>
    <property type="match status" value="1"/>
</dbReference>
<dbReference type="EMBL" id="SNRX01000003">
    <property type="protein sequence ID" value="KAA6303056.1"/>
    <property type="molecule type" value="Genomic_DNA"/>
</dbReference>
<dbReference type="AlphaFoldDB" id="A0A5M8P405"/>
<dbReference type="EC" id="3.2.1.177" evidence="8"/>
<feature type="chain" id="PRO_5024292288" evidence="3">
    <location>
        <begin position="20"/>
        <end position="774"/>
    </location>
</feature>
<protein>
    <submittedName>
        <fullName evidence="8">Alpha-xylosidase BoGH31A</fullName>
        <ecNumber evidence="8">3.2.1.177</ecNumber>
    </submittedName>
</protein>
<comment type="caution">
    <text evidence="8">The sequence shown here is derived from an EMBL/GenBank/DDBJ whole genome shotgun (WGS) entry which is preliminary data.</text>
</comment>
<proteinExistence type="inferred from homology"/>
<evidence type="ECO:0000256" key="2">
    <source>
        <dbReference type="RuleBase" id="RU361185"/>
    </source>
</evidence>
<evidence type="ECO:0000313" key="9">
    <source>
        <dbReference type="Proteomes" id="UP000324575"/>
    </source>
</evidence>
<keyword evidence="2 8" id="KW-0326">Glycosidase</keyword>
<reference evidence="8 9" key="1">
    <citation type="submission" date="2019-03" db="EMBL/GenBank/DDBJ databases">
        <title>Single cell metagenomics reveals metabolic interactions within the superorganism composed of flagellate Streblomastix strix and complex community of Bacteroidetes bacteria on its surface.</title>
        <authorList>
            <person name="Treitli S.C."/>
            <person name="Kolisko M."/>
            <person name="Husnik F."/>
            <person name="Keeling P."/>
            <person name="Hampl V."/>
        </authorList>
    </citation>
    <scope>NUCLEOTIDE SEQUENCE [LARGE SCALE GENOMIC DNA]</scope>
    <source>
        <strain evidence="8">St1</strain>
    </source>
</reference>
<dbReference type="PANTHER" id="PTHR43863:SF2">
    <property type="entry name" value="MALTASE-GLUCOAMYLASE"/>
    <property type="match status" value="1"/>
</dbReference>
<evidence type="ECO:0000259" key="7">
    <source>
        <dbReference type="Pfam" id="PF21365"/>
    </source>
</evidence>
<evidence type="ECO:0000259" key="4">
    <source>
        <dbReference type="Pfam" id="PF01055"/>
    </source>
</evidence>
<dbReference type="Pfam" id="PF17137">
    <property type="entry name" value="DUF5110"/>
    <property type="match status" value="1"/>
</dbReference>
<dbReference type="GO" id="GO:0061634">
    <property type="term" value="F:alpha-D-xyloside xylohydrolase"/>
    <property type="evidence" value="ECO:0007669"/>
    <property type="project" value="UniProtKB-EC"/>
</dbReference>
<dbReference type="InterPro" id="IPR033403">
    <property type="entry name" value="DUF5110"/>
</dbReference>
<dbReference type="CDD" id="cd06591">
    <property type="entry name" value="GH31_xylosidase_XylS"/>
    <property type="match status" value="1"/>
</dbReference>
<dbReference type="SUPFAM" id="SSF51011">
    <property type="entry name" value="Glycosyl hydrolase domain"/>
    <property type="match status" value="1"/>
</dbReference>
<dbReference type="SUPFAM" id="SSF51445">
    <property type="entry name" value="(Trans)glycosidases"/>
    <property type="match status" value="1"/>
</dbReference>
<dbReference type="InterPro" id="IPR017853">
    <property type="entry name" value="GH"/>
</dbReference>
<name>A0A5M8P405_9BACT</name>
<keyword evidence="3" id="KW-0732">Signal</keyword>
<feature type="domain" description="Glycoside hydrolase family 31 N-terminal" evidence="5">
    <location>
        <begin position="38"/>
        <end position="187"/>
    </location>
</feature>
<feature type="domain" description="Glycosyl hydrolase family 31 C-terminal" evidence="7">
    <location>
        <begin position="568"/>
        <end position="668"/>
    </location>
</feature>
<evidence type="ECO:0000256" key="3">
    <source>
        <dbReference type="SAM" id="SignalP"/>
    </source>
</evidence>
<comment type="similarity">
    <text evidence="1 2">Belongs to the glycosyl hydrolase 31 family.</text>
</comment>
<sequence>MKKFIAILFISIFCTSTFAQSYERTDLGVKSVVESTNIEIQFYSPAIVRVIKSPVGTPKESFSVIKQPEKTLIKLIKESNVLQLKSQSLCVNLNLLTGQVSFEGLDRRPLLVEKNYFIQATDSKANQPTVQWILDKNEPVYGLGQQQEGKMNLRGESIRLQQENTKIAIPFFQSVKGYGVFWDNYGVTLFTDNPNGTTFSSETGEGIDYYFLYGQSMDGTIACMRDLTGQVPLFPLWTWGYWQSRERYVSQKELIETVERYRHLQVPLDGIVQDWQYWSTDNAYWNGIEFNNPEFPDPVQMVSDIHRLHAHAIISVWPSFGTRTKPYQTLKEKGMLLDFESFPQSDSVRVYDAFNAQARAVYWDFMDRYLFTTGMDGWWLDATEPEASNMTEAQLNQPTAAGRFREVRNAFPLLSVGGVYEHQRKVSEEKRVYILTRSAFAGQQRYASNSWSGDINGDWETFRKQIPAGLNFSLCGLPYWNTDIGGFWVRDGSSQYSDYRELYVRWLQFGAFMPMMRSHGTNTPREIWQFGQKGDWAYDAIEKYIQLRYSLLPYNYSLSWDVTAHAGSVLRMLSMDFPQDKNVWDMGTEYLYGKSLLIVPVTQPFYAKGEKANSTIDFAQIQTYPVYLPEGSDWYDFWTNEKFVGGTNLQRETPIDILPVYVKSGSIIPFGPDVQYAEEKDWQHLELRVYPGADAEFVLYEDEKDNYHYEKGIYSTIKIQWNDSNRTLTIGDRLGKFPGMLEKRTFRVVLIGEEKEKTEIIQYQGKSLERTLDF</sequence>
<dbReference type="Gene3D" id="2.60.40.1760">
    <property type="entry name" value="glycosyl hydrolase (family 31)"/>
    <property type="match status" value="1"/>
</dbReference>
<organism evidence="8 9">
    <name type="scientific">Candidatus Ordinivivax streblomastigis</name>
    <dbReference type="NCBI Taxonomy" id="2540710"/>
    <lineage>
        <taxon>Bacteria</taxon>
        <taxon>Pseudomonadati</taxon>
        <taxon>Bacteroidota</taxon>
        <taxon>Bacteroidia</taxon>
        <taxon>Bacteroidales</taxon>
        <taxon>Candidatus Ordinivivax</taxon>
    </lineage>
</organism>
<dbReference type="InterPro" id="IPR048395">
    <property type="entry name" value="Glyco_hydro_31_C"/>
</dbReference>
<gene>
    <name evidence="8" type="ORF">EZS26_000659</name>
</gene>
<evidence type="ECO:0000313" key="8">
    <source>
        <dbReference type="EMBL" id="KAA6303056.1"/>
    </source>
</evidence>
<dbReference type="PANTHER" id="PTHR43863">
    <property type="entry name" value="HYDROLASE, PUTATIVE (AFU_ORTHOLOGUE AFUA_1G03140)-RELATED"/>
    <property type="match status" value="1"/>
</dbReference>
<evidence type="ECO:0000259" key="5">
    <source>
        <dbReference type="Pfam" id="PF13802"/>
    </source>
</evidence>
<dbReference type="InterPro" id="IPR013780">
    <property type="entry name" value="Glyco_hydro_b"/>
</dbReference>
<feature type="domain" description="DUF5110" evidence="6">
    <location>
        <begin position="685"/>
        <end position="752"/>
    </location>
</feature>
<evidence type="ECO:0000259" key="6">
    <source>
        <dbReference type="Pfam" id="PF17137"/>
    </source>
</evidence>
<dbReference type="Pfam" id="PF01055">
    <property type="entry name" value="Glyco_hydro_31_2nd"/>
    <property type="match status" value="1"/>
</dbReference>
<feature type="signal peptide" evidence="3">
    <location>
        <begin position="1"/>
        <end position="19"/>
    </location>
</feature>
<keyword evidence="2 8" id="KW-0378">Hydrolase</keyword>
<dbReference type="Pfam" id="PF13802">
    <property type="entry name" value="Gal_mutarotas_2"/>
    <property type="match status" value="1"/>
</dbReference>
<dbReference type="InterPro" id="IPR051816">
    <property type="entry name" value="Glycosyl_Hydrolase_31"/>
</dbReference>
<dbReference type="GO" id="GO:0005975">
    <property type="term" value="P:carbohydrate metabolic process"/>
    <property type="evidence" value="ECO:0007669"/>
    <property type="project" value="InterPro"/>
</dbReference>
<dbReference type="GO" id="GO:0030246">
    <property type="term" value="F:carbohydrate binding"/>
    <property type="evidence" value="ECO:0007669"/>
    <property type="project" value="InterPro"/>
</dbReference>
<accession>A0A5M8P405</accession>
<evidence type="ECO:0000256" key="1">
    <source>
        <dbReference type="ARBA" id="ARBA00007806"/>
    </source>
</evidence>
<dbReference type="Pfam" id="PF21365">
    <property type="entry name" value="Glyco_hydro_31_3rd"/>
    <property type="match status" value="1"/>
</dbReference>
<dbReference type="Proteomes" id="UP000324575">
    <property type="component" value="Unassembled WGS sequence"/>
</dbReference>
<dbReference type="Gene3D" id="2.60.40.1180">
    <property type="entry name" value="Golgi alpha-mannosidase II"/>
    <property type="match status" value="2"/>
</dbReference>
<dbReference type="CDD" id="cd14752">
    <property type="entry name" value="GH31_N"/>
    <property type="match status" value="1"/>
</dbReference>